<dbReference type="RefSeq" id="WP_140905954.1">
    <property type="nucleotide sequence ID" value="NZ_JBHTMD010000011.1"/>
</dbReference>
<feature type="domain" description="ABC transmembrane type-1" evidence="6">
    <location>
        <begin position="63"/>
        <end position="260"/>
    </location>
</feature>
<gene>
    <name evidence="7" type="ORF">FHY56_14925</name>
</gene>
<organism evidence="7 8">
    <name type="scientific">Brucella gallinifaecis</name>
    <dbReference type="NCBI Taxonomy" id="215590"/>
    <lineage>
        <taxon>Bacteria</taxon>
        <taxon>Pseudomonadati</taxon>
        <taxon>Pseudomonadota</taxon>
        <taxon>Alphaproteobacteria</taxon>
        <taxon>Hyphomicrobiales</taxon>
        <taxon>Brucellaceae</taxon>
        <taxon>Brucella/Ochrobactrum group</taxon>
        <taxon>Brucella</taxon>
    </lineage>
</organism>
<name>A0A502BL60_9HYPH</name>
<proteinExistence type="inferred from homology"/>
<evidence type="ECO:0000256" key="3">
    <source>
        <dbReference type="ARBA" id="ARBA00022989"/>
    </source>
</evidence>
<dbReference type="GO" id="GO:0055085">
    <property type="term" value="P:transmembrane transport"/>
    <property type="evidence" value="ECO:0007669"/>
    <property type="project" value="InterPro"/>
</dbReference>
<dbReference type="CDD" id="cd06261">
    <property type="entry name" value="TM_PBP2"/>
    <property type="match status" value="2"/>
</dbReference>
<feature type="domain" description="ABC transmembrane type-1" evidence="6">
    <location>
        <begin position="342"/>
        <end position="531"/>
    </location>
</feature>
<dbReference type="PROSITE" id="PS50928">
    <property type="entry name" value="ABC_TM1"/>
    <property type="match status" value="2"/>
</dbReference>
<keyword evidence="4 5" id="KW-0472">Membrane</keyword>
<dbReference type="Gene3D" id="1.10.3720.10">
    <property type="entry name" value="MetI-like"/>
    <property type="match status" value="2"/>
</dbReference>
<accession>A0A502BL60</accession>
<dbReference type="GO" id="GO:0005886">
    <property type="term" value="C:plasma membrane"/>
    <property type="evidence" value="ECO:0007669"/>
    <property type="project" value="UniProtKB-SubCell"/>
</dbReference>
<feature type="transmembrane region" description="Helical" evidence="5">
    <location>
        <begin position="99"/>
        <end position="120"/>
    </location>
</feature>
<protein>
    <submittedName>
        <fullName evidence="7">Iron ABC transporter permease</fullName>
    </submittedName>
</protein>
<keyword evidence="8" id="KW-1185">Reference proteome</keyword>
<keyword evidence="5" id="KW-0813">Transport</keyword>
<feature type="transmembrane region" description="Helical" evidence="5">
    <location>
        <begin position="379"/>
        <end position="399"/>
    </location>
</feature>
<evidence type="ECO:0000256" key="4">
    <source>
        <dbReference type="ARBA" id="ARBA00023136"/>
    </source>
</evidence>
<evidence type="ECO:0000313" key="7">
    <source>
        <dbReference type="EMBL" id="TPF74399.1"/>
    </source>
</evidence>
<dbReference type="PANTHER" id="PTHR43496">
    <property type="entry name" value="PROTEIN LPLB"/>
    <property type="match status" value="1"/>
</dbReference>
<feature type="transmembrane region" description="Helical" evidence="5">
    <location>
        <begin position="483"/>
        <end position="502"/>
    </location>
</feature>
<comment type="subcellular location">
    <subcellularLocation>
        <location evidence="1 5">Cell membrane</location>
        <topology evidence="1 5">Multi-pass membrane protein</topology>
    </subcellularLocation>
</comment>
<comment type="caution">
    <text evidence="7">The sequence shown here is derived from an EMBL/GenBank/DDBJ whole genome shotgun (WGS) entry which is preliminary data.</text>
</comment>
<feature type="transmembrane region" description="Helical" evidence="5">
    <location>
        <begin position="292"/>
        <end position="318"/>
    </location>
</feature>
<feature type="transmembrane region" description="Helical" evidence="5">
    <location>
        <begin position="241"/>
        <end position="261"/>
    </location>
</feature>
<reference evidence="7 8" key="1">
    <citation type="journal article" date="2003" name="Int. J. Syst. Evol. Microbiol.">
        <title>Towards a standardized format for the description of a novel species (of an established genus): Ochrobactrum gallinifaecis sp. nov.</title>
        <authorList>
            <person name="Kampfer P."/>
            <person name="Buczolits S."/>
            <person name="Albrecht A."/>
            <person name="Busse H.J."/>
            <person name="Stackebrandt E."/>
        </authorList>
    </citation>
    <scope>NUCLEOTIDE SEQUENCE [LARGE SCALE GENOMIC DNA]</scope>
    <source>
        <strain evidence="7 8">ISO 196</strain>
    </source>
</reference>
<evidence type="ECO:0000256" key="2">
    <source>
        <dbReference type="ARBA" id="ARBA00022692"/>
    </source>
</evidence>
<dbReference type="OrthoDB" id="7908600at2"/>
<feature type="transmembrane region" description="Helical" evidence="5">
    <location>
        <begin position="346"/>
        <end position="367"/>
    </location>
</feature>
<comment type="similarity">
    <text evidence="5">Belongs to the binding-protein-dependent transport system permease family.</text>
</comment>
<evidence type="ECO:0000313" key="8">
    <source>
        <dbReference type="Proteomes" id="UP000315388"/>
    </source>
</evidence>
<evidence type="ECO:0000256" key="5">
    <source>
        <dbReference type="RuleBase" id="RU363032"/>
    </source>
</evidence>
<dbReference type="InterPro" id="IPR000515">
    <property type="entry name" value="MetI-like"/>
</dbReference>
<dbReference type="SUPFAM" id="SSF161098">
    <property type="entry name" value="MetI-like"/>
    <property type="match status" value="2"/>
</dbReference>
<evidence type="ECO:0000256" key="1">
    <source>
        <dbReference type="ARBA" id="ARBA00004651"/>
    </source>
</evidence>
<dbReference type="Pfam" id="PF00528">
    <property type="entry name" value="BPD_transp_1"/>
    <property type="match status" value="2"/>
</dbReference>
<feature type="transmembrane region" description="Helical" evidence="5">
    <location>
        <begin position="67"/>
        <end position="87"/>
    </location>
</feature>
<evidence type="ECO:0000259" key="6">
    <source>
        <dbReference type="PROSITE" id="PS50928"/>
    </source>
</evidence>
<feature type="transmembrane region" description="Helical" evidence="5">
    <location>
        <begin position="140"/>
        <end position="161"/>
    </location>
</feature>
<feature type="transmembrane region" description="Helical" evidence="5">
    <location>
        <begin position="194"/>
        <end position="221"/>
    </location>
</feature>
<feature type="transmembrane region" description="Helical" evidence="5">
    <location>
        <begin position="411"/>
        <end position="438"/>
    </location>
</feature>
<dbReference type="InterPro" id="IPR035906">
    <property type="entry name" value="MetI-like_sf"/>
</dbReference>
<dbReference type="AlphaFoldDB" id="A0A502BL60"/>
<dbReference type="EMBL" id="VEWJ01000012">
    <property type="protein sequence ID" value="TPF74399.1"/>
    <property type="molecule type" value="Genomic_DNA"/>
</dbReference>
<dbReference type="PANTHER" id="PTHR43496:SF1">
    <property type="entry name" value="POLYGALACTURONAN_RHAMNOGALACTURONAN TRANSPORT SYSTEM PERMEASE PROTEIN YTEP"/>
    <property type="match status" value="1"/>
</dbReference>
<sequence length="545" mass="58799">MAFSFSPSASGRPSIEKGVLFAALAVLAALVIFVLYPTFKVLAYPSLSEYLQMFQRARWLRAAQNSAVITILSTFSATVIGFIFAFVTTRRDMPLRNVFNIMGTLPLFAPPFMVAFAYILMFGRQGLVSNEILGLNLNIFGWHGLWLAQTIAFFPLSMTIIRGVLLGIHPSSEQASLTLGATEWKALRTVTFPLALPGIIGAMLVVSITVLADFGNAVVIAGNYPLLATEAWFRMEGLADLNGAAVVVAALLIPTVGLFFASRYLTGRGSFTTVTGRGSDMDQIATPFMVKVVCISVCTLVSLLVISLYIGILLAGLVEAWGQDWSLTLRHWREALNYWPTLKTSLLASFLAAAVTALLGQILAFLNARNIPFRNTLDFLAVLPGALPGVFVGVGFILAFNAPPFQLGGSIWIIVLALGFWHLPLAYQGTVAAIAQIHKSIEDAARDLGASELRLVKDVYVPLLSRSLIASFLQAFIRSVSNISVVVFLVAPGNIVVTFVILQMIGGANWTGAAALTTFLLIITFICVGFGHFIASRNSPRLRGV</sequence>
<keyword evidence="3 5" id="KW-1133">Transmembrane helix</keyword>
<feature type="transmembrane region" description="Helical" evidence="5">
    <location>
        <begin position="514"/>
        <end position="535"/>
    </location>
</feature>
<dbReference type="Proteomes" id="UP000315388">
    <property type="component" value="Unassembled WGS sequence"/>
</dbReference>
<keyword evidence="2 5" id="KW-0812">Transmembrane</keyword>